<evidence type="ECO:0000256" key="1">
    <source>
        <dbReference type="SAM" id="Phobius"/>
    </source>
</evidence>
<feature type="transmembrane region" description="Helical" evidence="1">
    <location>
        <begin position="21"/>
        <end position="42"/>
    </location>
</feature>
<dbReference type="AlphaFoldDB" id="A0AAV2RKC1"/>
<organism evidence="2 3">
    <name type="scientific">Meganyctiphanes norvegica</name>
    <name type="common">Northern krill</name>
    <name type="synonym">Thysanopoda norvegica</name>
    <dbReference type="NCBI Taxonomy" id="48144"/>
    <lineage>
        <taxon>Eukaryota</taxon>
        <taxon>Metazoa</taxon>
        <taxon>Ecdysozoa</taxon>
        <taxon>Arthropoda</taxon>
        <taxon>Crustacea</taxon>
        <taxon>Multicrustacea</taxon>
        <taxon>Malacostraca</taxon>
        <taxon>Eumalacostraca</taxon>
        <taxon>Eucarida</taxon>
        <taxon>Euphausiacea</taxon>
        <taxon>Euphausiidae</taxon>
        <taxon>Meganyctiphanes</taxon>
    </lineage>
</organism>
<gene>
    <name evidence="2" type="ORF">MNOR_LOCUS25583</name>
</gene>
<reference evidence="2 3" key="1">
    <citation type="submission" date="2024-05" db="EMBL/GenBank/DDBJ databases">
        <authorList>
            <person name="Wallberg A."/>
        </authorList>
    </citation>
    <scope>NUCLEOTIDE SEQUENCE [LARGE SCALE GENOMIC DNA]</scope>
</reference>
<protein>
    <submittedName>
        <fullName evidence="2">Uncharacterized protein</fullName>
    </submittedName>
</protein>
<keyword evidence="1" id="KW-1133">Transmembrane helix</keyword>
<dbReference type="EMBL" id="CAXKWB010024612">
    <property type="protein sequence ID" value="CAL4126401.1"/>
    <property type="molecule type" value="Genomic_DNA"/>
</dbReference>
<dbReference type="Proteomes" id="UP001497623">
    <property type="component" value="Unassembled WGS sequence"/>
</dbReference>
<evidence type="ECO:0000313" key="3">
    <source>
        <dbReference type="Proteomes" id="UP001497623"/>
    </source>
</evidence>
<keyword evidence="3" id="KW-1185">Reference proteome</keyword>
<evidence type="ECO:0000313" key="2">
    <source>
        <dbReference type="EMBL" id="CAL4126401.1"/>
    </source>
</evidence>
<proteinExistence type="predicted"/>
<feature type="non-terminal residue" evidence="2">
    <location>
        <position position="1"/>
    </location>
</feature>
<sequence length="104" mass="12251">SLDFSIIEERRTAFIMRFRCVTLLAVMMVMLISPLMSGAWLFSNTKPDWKKRPEWDIGPSLDGANRDCWYFEGPDETQYECCMKHHSRNTEFPCLPLPIKFSRI</sequence>
<keyword evidence="1" id="KW-0472">Membrane</keyword>
<keyword evidence="1" id="KW-0812">Transmembrane</keyword>
<comment type="caution">
    <text evidence="2">The sequence shown here is derived from an EMBL/GenBank/DDBJ whole genome shotgun (WGS) entry which is preliminary data.</text>
</comment>
<name>A0AAV2RKC1_MEGNR</name>
<accession>A0AAV2RKC1</accession>